<gene>
    <name evidence="4" type="ORF">SAMN05661109_02370</name>
</gene>
<evidence type="ECO:0000259" key="3">
    <source>
        <dbReference type="Pfam" id="PF03413"/>
    </source>
</evidence>
<evidence type="ECO:0000256" key="1">
    <source>
        <dbReference type="SAM" id="MobiDB-lite"/>
    </source>
</evidence>
<dbReference type="InterPro" id="IPR025711">
    <property type="entry name" value="PepSY"/>
</dbReference>
<evidence type="ECO:0000256" key="2">
    <source>
        <dbReference type="SAM" id="SignalP"/>
    </source>
</evidence>
<name>A0A1H9VT92_9CORY</name>
<dbReference type="Proteomes" id="UP000198929">
    <property type="component" value="Unassembled WGS sequence"/>
</dbReference>
<feature type="chain" id="PRO_5038726773" evidence="2">
    <location>
        <begin position="25"/>
        <end position="210"/>
    </location>
</feature>
<feature type="domain" description="PepSY" evidence="3">
    <location>
        <begin position="157"/>
        <end position="207"/>
    </location>
</feature>
<dbReference type="EMBL" id="FOGQ01000014">
    <property type="protein sequence ID" value="SES24751.1"/>
    <property type="molecule type" value="Genomic_DNA"/>
</dbReference>
<dbReference type="Gene3D" id="3.10.450.40">
    <property type="match status" value="2"/>
</dbReference>
<dbReference type="Pfam" id="PF03413">
    <property type="entry name" value="PepSY"/>
    <property type="match status" value="1"/>
</dbReference>
<evidence type="ECO:0000313" key="4">
    <source>
        <dbReference type="EMBL" id="SES24751.1"/>
    </source>
</evidence>
<proteinExistence type="predicted"/>
<dbReference type="PROSITE" id="PS51257">
    <property type="entry name" value="PROKAR_LIPOPROTEIN"/>
    <property type="match status" value="1"/>
</dbReference>
<dbReference type="AlphaFoldDB" id="A0A1H9VT92"/>
<protein>
    <submittedName>
        <fullName evidence="4">Peptidase propeptide and YPEB domain-containing protein</fullName>
    </submittedName>
</protein>
<feature type="compositionally biased region" description="Low complexity" evidence="1">
    <location>
        <begin position="29"/>
        <end position="65"/>
    </location>
</feature>
<keyword evidence="2" id="KW-0732">Signal</keyword>
<feature type="compositionally biased region" description="Low complexity" evidence="1">
    <location>
        <begin position="73"/>
        <end position="82"/>
    </location>
</feature>
<accession>A0A1H9VT92</accession>
<sequence>MLESMKINKKSFMAIAFSASTALALTACGTDADPQPATETADATDTAAESAAESASSTAQQSAESEAADDTTAEPTEAAAAADGEDPVFSALGAVLGEYPDGVVISIDREDDTETYEIDIVDGADVVELKVDAANSSVVEGERDQNEDEVNKVAAVKVSAEDAIRQALDQHPGAIVDEAELEEEGAAIEWQIDLDDTERNDVGEVRIVAN</sequence>
<feature type="region of interest" description="Disordered" evidence="1">
    <location>
        <begin position="29"/>
        <end position="85"/>
    </location>
</feature>
<organism evidence="4 5">
    <name type="scientific">Corynebacterium cystitidis DSM 20524</name>
    <dbReference type="NCBI Taxonomy" id="1121357"/>
    <lineage>
        <taxon>Bacteria</taxon>
        <taxon>Bacillati</taxon>
        <taxon>Actinomycetota</taxon>
        <taxon>Actinomycetes</taxon>
        <taxon>Mycobacteriales</taxon>
        <taxon>Corynebacteriaceae</taxon>
        <taxon>Corynebacterium</taxon>
    </lineage>
</organism>
<dbReference type="STRING" id="1121357.SAMN05661109_02370"/>
<keyword evidence="5" id="KW-1185">Reference proteome</keyword>
<evidence type="ECO:0000313" key="5">
    <source>
        <dbReference type="Proteomes" id="UP000198929"/>
    </source>
</evidence>
<reference evidence="5" key="1">
    <citation type="submission" date="2016-10" db="EMBL/GenBank/DDBJ databases">
        <authorList>
            <person name="Varghese N."/>
            <person name="Submissions S."/>
        </authorList>
    </citation>
    <scope>NUCLEOTIDE SEQUENCE [LARGE SCALE GENOMIC DNA]</scope>
    <source>
        <strain evidence="5">DSM 20524</strain>
    </source>
</reference>
<feature type="signal peptide" evidence="2">
    <location>
        <begin position="1"/>
        <end position="24"/>
    </location>
</feature>